<dbReference type="EMBL" id="LAZP02000066">
    <property type="protein sequence ID" value="PFH61543.1"/>
    <property type="molecule type" value="Genomic_DNA"/>
</dbReference>
<protein>
    <submittedName>
        <fullName evidence="1">Uncharacterized protein</fullName>
    </submittedName>
</protein>
<comment type="caution">
    <text evidence="1">The sequence shown here is derived from an EMBL/GenBank/DDBJ whole genome shotgun (WGS) entry which is preliminary data.</text>
</comment>
<keyword evidence="2" id="KW-1185">Reference proteome</keyword>
<dbReference type="AlphaFoldDB" id="A0A2A9PKX6"/>
<reference evidence="1 2" key="2">
    <citation type="journal article" date="2017" name="Sci. Rep.">
        <title>Ant-infecting Ophiocordyceps genomes reveal a high diversity of potential behavioral manipulation genes and a possible major role for enterotoxins.</title>
        <authorList>
            <person name="de Bekker C."/>
            <person name="Ohm R.A."/>
            <person name="Evans H.C."/>
            <person name="Brachmann A."/>
            <person name="Hughes D.P."/>
        </authorList>
    </citation>
    <scope>NUCLEOTIDE SEQUENCE [LARGE SCALE GENOMIC DNA]</scope>
    <source>
        <strain evidence="1 2">SC16a</strain>
    </source>
</reference>
<gene>
    <name evidence="1" type="ORF">XA68_17046</name>
</gene>
<evidence type="ECO:0000313" key="1">
    <source>
        <dbReference type="EMBL" id="PFH61543.1"/>
    </source>
</evidence>
<dbReference type="Proteomes" id="UP000037136">
    <property type="component" value="Unassembled WGS sequence"/>
</dbReference>
<evidence type="ECO:0000313" key="2">
    <source>
        <dbReference type="Proteomes" id="UP000037136"/>
    </source>
</evidence>
<sequence length="245" mass="26129">MASDVASHGTATPSREQAHLVSLAAVSPPPACLELHPPITIISHHFPYLEAHRSGPWPDPEHPTPSCKGFASRHAVRRQRRGDIVARFCANHQLPLAKPADVAPVIPILTAAIAPARPVRPGTGAVSPAPVLLLRATPLSLYIPPRRRGGGGLWMFLTELIIDACRNFRCLSDPKVVFSSAGSRRHPIAYCSKPYPGADDALDLDAQTPGSSSPILCSHHVPGGTLHCASEQDGKPLFCANHRIA</sequence>
<name>A0A2A9PKX6_OPHUN</name>
<accession>A0A2A9PKX6</accession>
<proteinExistence type="predicted"/>
<organism evidence="1 2">
    <name type="scientific">Ophiocordyceps unilateralis</name>
    <name type="common">Zombie-ant fungus</name>
    <name type="synonym">Torrubia unilateralis</name>
    <dbReference type="NCBI Taxonomy" id="268505"/>
    <lineage>
        <taxon>Eukaryota</taxon>
        <taxon>Fungi</taxon>
        <taxon>Dikarya</taxon>
        <taxon>Ascomycota</taxon>
        <taxon>Pezizomycotina</taxon>
        <taxon>Sordariomycetes</taxon>
        <taxon>Hypocreomycetidae</taxon>
        <taxon>Hypocreales</taxon>
        <taxon>Ophiocordycipitaceae</taxon>
        <taxon>Ophiocordyceps</taxon>
    </lineage>
</organism>
<reference evidence="1 2" key="1">
    <citation type="journal article" date="2015" name="BMC Genomics">
        <title>Gene expression during zombie ant biting behavior reflects the complexity underlying fungal parasitic behavioral manipulation.</title>
        <authorList>
            <person name="de Bekker C."/>
            <person name="Ohm R.A."/>
            <person name="Loreto R.G."/>
            <person name="Sebastian A."/>
            <person name="Albert I."/>
            <person name="Merrow M."/>
            <person name="Brachmann A."/>
            <person name="Hughes D.P."/>
        </authorList>
    </citation>
    <scope>NUCLEOTIDE SEQUENCE [LARGE SCALE GENOMIC DNA]</scope>
    <source>
        <strain evidence="1 2">SC16a</strain>
    </source>
</reference>